<evidence type="ECO:0000313" key="2">
    <source>
        <dbReference type="EMBL" id="EJZ08671.1"/>
    </source>
</evidence>
<dbReference type="Proteomes" id="UP000006072">
    <property type="component" value="Unassembled WGS sequence"/>
</dbReference>
<accession>K0UP79</accession>
<keyword evidence="3" id="KW-1185">Reference proteome</keyword>
<proteinExistence type="predicted"/>
<dbReference type="eggNOG" id="COG2852">
    <property type="taxonomic scope" value="Bacteria"/>
</dbReference>
<evidence type="ECO:0000313" key="3">
    <source>
        <dbReference type="Proteomes" id="UP000006072"/>
    </source>
</evidence>
<dbReference type="InterPro" id="IPR011335">
    <property type="entry name" value="Restrct_endonuc-II-like"/>
</dbReference>
<dbReference type="AlphaFoldDB" id="K0UP79"/>
<dbReference type="PATRIC" id="fig|1194972.3.peg.2972"/>
<dbReference type="InterPro" id="IPR007569">
    <property type="entry name" value="DUF559"/>
</dbReference>
<gene>
    <name evidence="2" type="ORF">MVAC_14908</name>
</gene>
<feature type="domain" description="DUF559" evidence="1">
    <location>
        <begin position="206"/>
        <end position="266"/>
    </location>
</feature>
<dbReference type="Pfam" id="PF04480">
    <property type="entry name" value="DUF559"/>
    <property type="match status" value="1"/>
</dbReference>
<dbReference type="SUPFAM" id="SSF52980">
    <property type="entry name" value="Restriction endonuclease-like"/>
    <property type="match status" value="1"/>
</dbReference>
<dbReference type="EMBL" id="ALQA01000029">
    <property type="protein sequence ID" value="EJZ08671.1"/>
    <property type="molecule type" value="Genomic_DNA"/>
</dbReference>
<organism evidence="2 3">
    <name type="scientific">Mycolicibacterium vaccae ATCC 25954</name>
    <dbReference type="NCBI Taxonomy" id="1194972"/>
    <lineage>
        <taxon>Bacteria</taxon>
        <taxon>Bacillati</taxon>
        <taxon>Actinomycetota</taxon>
        <taxon>Actinomycetes</taxon>
        <taxon>Mycobacteriales</taxon>
        <taxon>Mycobacteriaceae</taxon>
        <taxon>Mycolicibacterium</taxon>
    </lineage>
</organism>
<dbReference type="Gene3D" id="3.40.960.10">
    <property type="entry name" value="VSR Endonuclease"/>
    <property type="match status" value="1"/>
</dbReference>
<evidence type="ECO:0000259" key="1">
    <source>
        <dbReference type="Pfam" id="PF04480"/>
    </source>
</evidence>
<dbReference type="HOGENOM" id="CLU_052626_5_2_11"/>
<protein>
    <recommendedName>
        <fullName evidence="1">DUF559 domain-containing protein</fullName>
    </recommendedName>
</protein>
<sequence>MEPFLGSVAVRDGRLTRRALARDHMVIYRGVYLPRDVELTARVRAEAAWLATGAPLCGVSAAAVFGTRWLDADAPADILRGDRHAPPGIAVHTWDVPPEELCLIGGVDATTPARTAFDLGRTLPEELAIPTVDALLNATRVPVGDVVAVARAHPGARGSARLRRVLALVDGGAESPQETRLRLILVHGGLPRPQTQIAFRGLRVRVDMGWRRWKVALEYDGIQHWADRRQRAWDIDRLALLEEAGWRVIRVSAAMLERPQVIVERVRAKLRAAGCPA</sequence>
<name>K0UP79_MYCVA</name>
<dbReference type="RefSeq" id="WP_003932814.1">
    <property type="nucleotide sequence ID" value="NZ_JH814697.1"/>
</dbReference>
<comment type="caution">
    <text evidence="2">The sequence shown here is derived from an EMBL/GenBank/DDBJ whole genome shotgun (WGS) entry which is preliminary data.</text>
</comment>
<reference evidence="2 3" key="1">
    <citation type="journal article" date="2012" name="J. Bacteriol.">
        <title>Complete Genome Sequence of Mycobacterium vaccae Type Strain ATCC 25954.</title>
        <authorList>
            <person name="Ho Y.S."/>
            <person name="Adroub S.A."/>
            <person name="Abadi M."/>
            <person name="Al Alwan B."/>
            <person name="Alkhateeb R."/>
            <person name="Gao G."/>
            <person name="Ragab A."/>
            <person name="Ali S."/>
            <person name="van Soolingen D."/>
            <person name="Bitter W."/>
            <person name="Pain A."/>
            <person name="Abdallah A.M."/>
        </authorList>
    </citation>
    <scope>NUCLEOTIDE SEQUENCE [LARGE SCALE GENOMIC DNA]</scope>
    <source>
        <strain evidence="2 3">ATCC 25954</strain>
    </source>
</reference>